<dbReference type="Gene3D" id="1.10.10.60">
    <property type="entry name" value="Homeodomain-like"/>
    <property type="match status" value="1"/>
</dbReference>
<proteinExistence type="predicted"/>
<organism evidence="5 6">
    <name type="scientific">Prevotella intermedia</name>
    <dbReference type="NCBI Taxonomy" id="28131"/>
    <lineage>
        <taxon>Bacteria</taxon>
        <taxon>Pseudomonadati</taxon>
        <taxon>Bacteroidota</taxon>
        <taxon>Bacteroidia</taxon>
        <taxon>Bacteroidales</taxon>
        <taxon>Prevotellaceae</taxon>
        <taxon>Prevotella</taxon>
    </lineage>
</organism>
<dbReference type="SMART" id="SM00342">
    <property type="entry name" value="HTH_ARAC"/>
    <property type="match status" value="1"/>
</dbReference>
<dbReference type="GO" id="GO:0003700">
    <property type="term" value="F:DNA-binding transcription factor activity"/>
    <property type="evidence" value="ECO:0007669"/>
    <property type="project" value="InterPro"/>
</dbReference>
<dbReference type="PROSITE" id="PS01124">
    <property type="entry name" value="HTH_ARAC_FAMILY_2"/>
    <property type="match status" value="1"/>
</dbReference>
<keyword evidence="2" id="KW-0238">DNA-binding</keyword>
<keyword evidence="3" id="KW-0804">Transcription</keyword>
<dbReference type="EMBL" id="CP024696">
    <property type="protein sequence ID" value="ATV51887.1"/>
    <property type="molecule type" value="Genomic_DNA"/>
</dbReference>
<dbReference type="Proteomes" id="UP000229323">
    <property type="component" value="Chromosome"/>
</dbReference>
<sequence length="217" mass="25808">MFTPSRYEQDSLSNYKSFKIMSEEYYTRESRQILGALIETDGELTFLEILQRTGINMMIAVSVCSQLLRVEEITYRMINGVQYFRINEHFLQPQHPTDTCHLREEDIYLLFHQLLKQHIQEHFTVRDYASLLTLTPKQLTRIVLCASGKSAREWIEESTIREIRNMLEHTQFTIKEISNKLNFPNTAFFSRFFKRKTGYSPSEYRRYISGSKYALDK</sequence>
<reference evidence="5 6" key="1">
    <citation type="submission" date="2017-11" db="EMBL/GenBank/DDBJ databases">
        <title>Genome sequencing of Prevotella intermedia KCOM 2033.</title>
        <authorList>
            <person name="Kook J.-K."/>
            <person name="Park S.-N."/>
            <person name="Lim Y.K."/>
        </authorList>
    </citation>
    <scope>NUCLEOTIDE SEQUENCE [LARGE SCALE GENOMIC DNA]</scope>
    <source>
        <strain evidence="5 6">KCOM 2033</strain>
    </source>
</reference>
<evidence type="ECO:0000256" key="2">
    <source>
        <dbReference type="ARBA" id="ARBA00023125"/>
    </source>
</evidence>
<keyword evidence="1" id="KW-0805">Transcription regulation</keyword>
<evidence type="ECO:0000256" key="3">
    <source>
        <dbReference type="ARBA" id="ARBA00023163"/>
    </source>
</evidence>
<dbReference type="PANTHER" id="PTHR43280">
    <property type="entry name" value="ARAC-FAMILY TRANSCRIPTIONAL REGULATOR"/>
    <property type="match status" value="1"/>
</dbReference>
<dbReference type="Pfam" id="PF12833">
    <property type="entry name" value="HTH_18"/>
    <property type="match status" value="1"/>
</dbReference>
<dbReference type="PANTHER" id="PTHR43280:SF32">
    <property type="entry name" value="TRANSCRIPTIONAL REGULATORY PROTEIN"/>
    <property type="match status" value="1"/>
</dbReference>
<evidence type="ECO:0000313" key="6">
    <source>
        <dbReference type="Proteomes" id="UP000229323"/>
    </source>
</evidence>
<evidence type="ECO:0000313" key="5">
    <source>
        <dbReference type="EMBL" id="ATV51887.1"/>
    </source>
</evidence>
<accession>A0A2D3N919</accession>
<evidence type="ECO:0000259" key="4">
    <source>
        <dbReference type="PROSITE" id="PS01124"/>
    </source>
</evidence>
<dbReference type="GO" id="GO:0043565">
    <property type="term" value="F:sequence-specific DNA binding"/>
    <property type="evidence" value="ECO:0007669"/>
    <property type="project" value="InterPro"/>
</dbReference>
<dbReference type="SUPFAM" id="SSF46689">
    <property type="entry name" value="Homeodomain-like"/>
    <property type="match status" value="1"/>
</dbReference>
<dbReference type="InterPro" id="IPR020449">
    <property type="entry name" value="Tscrpt_reg_AraC-type_HTH"/>
</dbReference>
<evidence type="ECO:0000256" key="1">
    <source>
        <dbReference type="ARBA" id="ARBA00023015"/>
    </source>
</evidence>
<gene>
    <name evidence="5" type="ORF">CTM50_01645</name>
</gene>
<dbReference type="InterPro" id="IPR018060">
    <property type="entry name" value="HTH_AraC"/>
</dbReference>
<dbReference type="AlphaFoldDB" id="A0A2D3N919"/>
<protein>
    <recommendedName>
        <fullName evidence="4">HTH araC/xylS-type domain-containing protein</fullName>
    </recommendedName>
</protein>
<feature type="domain" description="HTH araC/xylS-type" evidence="4">
    <location>
        <begin position="109"/>
        <end position="207"/>
    </location>
</feature>
<dbReference type="InterPro" id="IPR009057">
    <property type="entry name" value="Homeodomain-like_sf"/>
</dbReference>
<dbReference type="PRINTS" id="PR00032">
    <property type="entry name" value="HTHARAC"/>
</dbReference>
<name>A0A2D3N919_PREIN</name>